<evidence type="ECO:0000313" key="2">
    <source>
        <dbReference type="EMBL" id="KVH85774.1"/>
    </source>
</evidence>
<proteinExistence type="predicted"/>
<feature type="compositionally biased region" description="Polar residues" evidence="1">
    <location>
        <begin position="93"/>
        <end position="112"/>
    </location>
</feature>
<sequence>MCRDDLCTSSPGLSTSSKPFLITTVGIQYNLMKAPSSESGSITNLSHHPQTLDVFGSANGTQRQMQGGGRPLQFHPFRLSPLRRLSLSSLCSQPSIGNAKPSTVNSTTGTPS</sequence>
<accession>A0A103X814</accession>
<reference evidence="2 3" key="1">
    <citation type="journal article" date="2016" name="Sci. Rep.">
        <title>The genome sequence of the outbreeding globe artichoke constructed de novo incorporating a phase-aware low-pass sequencing strategy of F1 progeny.</title>
        <authorList>
            <person name="Scaglione D."/>
            <person name="Reyes-Chin-Wo S."/>
            <person name="Acquadro A."/>
            <person name="Froenicke L."/>
            <person name="Portis E."/>
            <person name="Beitel C."/>
            <person name="Tirone M."/>
            <person name="Mauro R."/>
            <person name="Lo Monaco A."/>
            <person name="Mauromicale G."/>
            <person name="Faccioli P."/>
            <person name="Cattivelli L."/>
            <person name="Rieseberg L."/>
            <person name="Michelmore R."/>
            <person name="Lanteri S."/>
        </authorList>
    </citation>
    <scope>NUCLEOTIDE SEQUENCE [LARGE SCALE GENOMIC DNA]</scope>
    <source>
        <strain evidence="2">2C</strain>
    </source>
</reference>
<evidence type="ECO:0000313" key="3">
    <source>
        <dbReference type="Proteomes" id="UP000243975"/>
    </source>
</evidence>
<dbReference type="AlphaFoldDB" id="A0A103X814"/>
<dbReference type="Proteomes" id="UP000243975">
    <property type="component" value="Unassembled WGS sequence"/>
</dbReference>
<feature type="region of interest" description="Disordered" evidence="1">
    <location>
        <begin position="92"/>
        <end position="112"/>
    </location>
</feature>
<name>A0A103X814_CYNCS</name>
<comment type="caution">
    <text evidence="2">The sequence shown here is derived from an EMBL/GenBank/DDBJ whole genome shotgun (WGS) entry which is preliminary data.</text>
</comment>
<dbReference type="EMBL" id="LEKV01006339">
    <property type="protein sequence ID" value="KVH85774.1"/>
    <property type="molecule type" value="Genomic_DNA"/>
</dbReference>
<protein>
    <submittedName>
        <fullName evidence="2">Uncharacterized protein</fullName>
    </submittedName>
</protein>
<dbReference type="Gramene" id="KVH85774">
    <property type="protein sequence ID" value="KVH85774"/>
    <property type="gene ID" value="Ccrd_025427"/>
</dbReference>
<keyword evidence="3" id="KW-1185">Reference proteome</keyword>
<gene>
    <name evidence="2" type="ORF">Ccrd_025427</name>
</gene>
<evidence type="ECO:0000256" key="1">
    <source>
        <dbReference type="SAM" id="MobiDB-lite"/>
    </source>
</evidence>
<organism evidence="2 3">
    <name type="scientific">Cynara cardunculus var. scolymus</name>
    <name type="common">Globe artichoke</name>
    <name type="synonym">Cynara scolymus</name>
    <dbReference type="NCBI Taxonomy" id="59895"/>
    <lineage>
        <taxon>Eukaryota</taxon>
        <taxon>Viridiplantae</taxon>
        <taxon>Streptophyta</taxon>
        <taxon>Embryophyta</taxon>
        <taxon>Tracheophyta</taxon>
        <taxon>Spermatophyta</taxon>
        <taxon>Magnoliopsida</taxon>
        <taxon>eudicotyledons</taxon>
        <taxon>Gunneridae</taxon>
        <taxon>Pentapetalae</taxon>
        <taxon>asterids</taxon>
        <taxon>campanulids</taxon>
        <taxon>Asterales</taxon>
        <taxon>Asteraceae</taxon>
        <taxon>Carduoideae</taxon>
        <taxon>Cardueae</taxon>
        <taxon>Carduinae</taxon>
        <taxon>Cynara</taxon>
    </lineage>
</organism>